<keyword evidence="1" id="KW-0732">Signal</keyword>
<comment type="caution">
    <text evidence="2">The sequence shown here is derived from an EMBL/GenBank/DDBJ whole genome shotgun (WGS) entry which is preliminary data.</text>
</comment>
<feature type="non-terminal residue" evidence="2">
    <location>
        <position position="61"/>
    </location>
</feature>
<keyword evidence="3" id="KW-1185">Reference proteome</keyword>
<protein>
    <submittedName>
        <fullName evidence="2">Uncharacterized protein</fullName>
    </submittedName>
</protein>
<name>A0A972NYG0_9BURK</name>
<feature type="signal peptide" evidence="1">
    <location>
        <begin position="1"/>
        <end position="19"/>
    </location>
</feature>
<organism evidence="2 3">
    <name type="scientific">Paraburkholderia elongata</name>
    <dbReference type="NCBI Taxonomy" id="2675747"/>
    <lineage>
        <taxon>Bacteria</taxon>
        <taxon>Pseudomonadati</taxon>
        <taxon>Pseudomonadota</taxon>
        <taxon>Betaproteobacteria</taxon>
        <taxon>Burkholderiales</taxon>
        <taxon>Burkholderiaceae</taxon>
        <taxon>Paraburkholderia</taxon>
    </lineage>
</organism>
<dbReference type="Gene3D" id="2.60.40.2500">
    <property type="match status" value="1"/>
</dbReference>
<proteinExistence type="predicted"/>
<dbReference type="InterPro" id="IPR038161">
    <property type="entry name" value="VirB9/CagX/TrbG_C_sf"/>
</dbReference>
<dbReference type="Proteomes" id="UP000655523">
    <property type="component" value="Unassembled WGS sequence"/>
</dbReference>
<evidence type="ECO:0000313" key="2">
    <source>
        <dbReference type="EMBL" id="NPT60849.1"/>
    </source>
</evidence>
<gene>
    <name evidence="2" type="ORF">GNZ13_41470</name>
</gene>
<evidence type="ECO:0000256" key="1">
    <source>
        <dbReference type="SAM" id="SignalP"/>
    </source>
</evidence>
<sequence length="61" mass="6566">MKHTLTIIALAVIALSASAASTDPLDFDYQINGNMSERPALVFNDGTDTYLQPRAGQTLKV</sequence>
<reference evidence="2 3" key="1">
    <citation type="submission" date="2019-11" db="EMBL/GenBank/DDBJ databases">
        <title>Metabolism of dissolved organic matter in forest soils.</title>
        <authorList>
            <person name="Cyle K.T."/>
            <person name="Wilhelm R.C."/>
            <person name="Martinez C.E."/>
        </authorList>
    </citation>
    <scope>NUCLEOTIDE SEQUENCE [LARGE SCALE GENOMIC DNA]</scope>
    <source>
        <strain evidence="2 3">5N</strain>
    </source>
</reference>
<dbReference type="EMBL" id="WOEZ01000242">
    <property type="protein sequence ID" value="NPT60849.1"/>
    <property type="molecule type" value="Genomic_DNA"/>
</dbReference>
<evidence type="ECO:0000313" key="3">
    <source>
        <dbReference type="Proteomes" id="UP000655523"/>
    </source>
</evidence>
<dbReference type="AlphaFoldDB" id="A0A972NYG0"/>
<feature type="chain" id="PRO_5036961792" evidence="1">
    <location>
        <begin position="20"/>
        <end position="61"/>
    </location>
</feature>
<accession>A0A972NYG0</accession>